<protein>
    <submittedName>
        <fullName evidence="2">Methyltransferase family protein</fullName>
    </submittedName>
</protein>
<name>A0A2T0JGV0_9ACTN</name>
<dbReference type="GO" id="GO:0032259">
    <property type="term" value="P:methylation"/>
    <property type="evidence" value="ECO:0007669"/>
    <property type="project" value="UniProtKB-KW"/>
</dbReference>
<gene>
    <name evidence="2" type="ORF">CLV67_14331</name>
</gene>
<dbReference type="Proteomes" id="UP000239415">
    <property type="component" value="Unassembled WGS sequence"/>
</dbReference>
<reference evidence="2 3" key="1">
    <citation type="submission" date="2018-03" db="EMBL/GenBank/DDBJ databases">
        <title>Genomic Encyclopedia of Archaeal and Bacterial Type Strains, Phase II (KMG-II): from individual species to whole genera.</title>
        <authorList>
            <person name="Goeker M."/>
        </authorList>
    </citation>
    <scope>NUCLEOTIDE SEQUENCE [LARGE SCALE GENOMIC DNA]</scope>
    <source>
        <strain evidence="2 3">DSM 43146</strain>
    </source>
</reference>
<accession>A0A2T0JGV0</accession>
<dbReference type="SUPFAM" id="SSF53335">
    <property type="entry name" value="S-adenosyl-L-methionine-dependent methyltransferases"/>
    <property type="match status" value="1"/>
</dbReference>
<keyword evidence="2" id="KW-0489">Methyltransferase</keyword>
<evidence type="ECO:0000259" key="1">
    <source>
        <dbReference type="Pfam" id="PF13649"/>
    </source>
</evidence>
<dbReference type="OrthoDB" id="3172472at2"/>
<dbReference type="AlphaFoldDB" id="A0A2T0JGV0"/>
<dbReference type="Pfam" id="PF13649">
    <property type="entry name" value="Methyltransf_25"/>
    <property type="match status" value="1"/>
</dbReference>
<proteinExistence type="predicted"/>
<sequence length="247" mass="26958">MYEQAVPFSDAVAGYYDDIYPDFESSGVIEFLETLGYPKGAVLEFGIGTGRIGLPLARHGYDVHGLEASANMIEILRAKPDAERLTITEGDFTTLELGPVFDVVLAPFNVFCCALTPEAQLATMRSIARHIGPDGVAVLETFDPTSYHSQTAAVTNVNPVGETGVLIENIRTLPADQLMIVVNTLLRAGRDPEVSTLAMRYVWPSELDLLAGMAGLELADRFGGWDRRPFSGSDSRQMAVSVYRPRR</sequence>
<dbReference type="RefSeq" id="WP_106331016.1">
    <property type="nucleotide sequence ID" value="NZ_BOMO01000185.1"/>
</dbReference>
<feature type="domain" description="Methyltransferase" evidence="1">
    <location>
        <begin position="42"/>
        <end position="135"/>
    </location>
</feature>
<dbReference type="Gene3D" id="3.40.50.150">
    <property type="entry name" value="Vaccinia Virus protein VP39"/>
    <property type="match status" value="1"/>
</dbReference>
<dbReference type="InterPro" id="IPR041698">
    <property type="entry name" value="Methyltransf_25"/>
</dbReference>
<evidence type="ECO:0000313" key="2">
    <source>
        <dbReference type="EMBL" id="PRX06652.1"/>
    </source>
</evidence>
<dbReference type="EMBL" id="PVMZ01000043">
    <property type="protein sequence ID" value="PRX06652.1"/>
    <property type="molecule type" value="Genomic_DNA"/>
</dbReference>
<keyword evidence="2" id="KW-0808">Transferase</keyword>
<dbReference type="InterPro" id="IPR029063">
    <property type="entry name" value="SAM-dependent_MTases_sf"/>
</dbReference>
<comment type="caution">
    <text evidence="2">The sequence shown here is derived from an EMBL/GenBank/DDBJ whole genome shotgun (WGS) entry which is preliminary data.</text>
</comment>
<organism evidence="2 3">
    <name type="scientific">Actinoplanes italicus</name>
    <dbReference type="NCBI Taxonomy" id="113567"/>
    <lineage>
        <taxon>Bacteria</taxon>
        <taxon>Bacillati</taxon>
        <taxon>Actinomycetota</taxon>
        <taxon>Actinomycetes</taxon>
        <taxon>Micromonosporales</taxon>
        <taxon>Micromonosporaceae</taxon>
        <taxon>Actinoplanes</taxon>
    </lineage>
</organism>
<evidence type="ECO:0000313" key="3">
    <source>
        <dbReference type="Proteomes" id="UP000239415"/>
    </source>
</evidence>
<keyword evidence="3" id="KW-1185">Reference proteome</keyword>
<dbReference type="GO" id="GO:0008168">
    <property type="term" value="F:methyltransferase activity"/>
    <property type="evidence" value="ECO:0007669"/>
    <property type="project" value="UniProtKB-KW"/>
</dbReference>
<dbReference type="CDD" id="cd02440">
    <property type="entry name" value="AdoMet_MTases"/>
    <property type="match status" value="1"/>
</dbReference>